<dbReference type="SMART" id="SM00283">
    <property type="entry name" value="MA"/>
    <property type="match status" value="1"/>
</dbReference>
<organism evidence="8 9">
    <name type="scientific">Inconstantimicrobium porci</name>
    <dbReference type="NCBI Taxonomy" id="2652291"/>
    <lineage>
        <taxon>Bacteria</taxon>
        <taxon>Bacillati</taxon>
        <taxon>Bacillota</taxon>
        <taxon>Clostridia</taxon>
        <taxon>Eubacteriales</taxon>
        <taxon>Clostridiaceae</taxon>
        <taxon>Inconstantimicrobium</taxon>
    </lineage>
</organism>
<keyword evidence="5" id="KW-0732">Signal</keyword>
<feature type="domain" description="HAMP" evidence="7">
    <location>
        <begin position="209"/>
        <end position="267"/>
    </location>
</feature>
<comment type="similarity">
    <text evidence="2">Belongs to the methyl-accepting chemotaxis (MCP) protein family.</text>
</comment>
<proteinExistence type="inferred from homology"/>
<evidence type="ECO:0000256" key="3">
    <source>
        <dbReference type="PROSITE-ProRule" id="PRU00284"/>
    </source>
</evidence>
<gene>
    <name evidence="8" type="ORF">FYJ33_15050</name>
</gene>
<keyword evidence="4" id="KW-0472">Membrane</keyword>
<dbReference type="SMART" id="SM00304">
    <property type="entry name" value="HAMP"/>
    <property type="match status" value="1"/>
</dbReference>
<dbReference type="EMBL" id="VULX01000041">
    <property type="protein sequence ID" value="MSR92644.1"/>
    <property type="molecule type" value="Genomic_DNA"/>
</dbReference>
<dbReference type="Pfam" id="PF00015">
    <property type="entry name" value="MCPsignal"/>
    <property type="match status" value="1"/>
</dbReference>
<feature type="transmembrane region" description="Helical" evidence="4">
    <location>
        <begin position="181"/>
        <end position="204"/>
    </location>
</feature>
<dbReference type="GO" id="GO:0016020">
    <property type="term" value="C:membrane"/>
    <property type="evidence" value="ECO:0007669"/>
    <property type="project" value="InterPro"/>
</dbReference>
<feature type="chain" id="PRO_5030579627" evidence="5">
    <location>
        <begin position="27"/>
        <end position="587"/>
    </location>
</feature>
<dbReference type="Gene3D" id="1.10.287.950">
    <property type="entry name" value="Methyl-accepting chemotaxis protein"/>
    <property type="match status" value="1"/>
</dbReference>
<dbReference type="InterPro" id="IPR003660">
    <property type="entry name" value="HAMP_dom"/>
</dbReference>
<dbReference type="Proteomes" id="UP000460287">
    <property type="component" value="Unassembled WGS sequence"/>
</dbReference>
<keyword evidence="4" id="KW-0812">Transmembrane</keyword>
<reference evidence="8 9" key="1">
    <citation type="submission" date="2019-08" db="EMBL/GenBank/DDBJ databases">
        <title>In-depth cultivation of the pig gut microbiome towards novel bacterial diversity and tailored functional studies.</title>
        <authorList>
            <person name="Wylensek D."/>
            <person name="Hitch T.C.A."/>
            <person name="Clavel T."/>
        </authorList>
    </citation>
    <scope>NUCLEOTIDE SEQUENCE [LARGE SCALE GENOMIC DNA]</scope>
    <source>
        <strain evidence="8 9">WCA-383-APC-5B</strain>
    </source>
</reference>
<evidence type="ECO:0000256" key="1">
    <source>
        <dbReference type="ARBA" id="ARBA00023224"/>
    </source>
</evidence>
<dbReference type="GO" id="GO:0007165">
    <property type="term" value="P:signal transduction"/>
    <property type="evidence" value="ECO:0007669"/>
    <property type="project" value="UniProtKB-KW"/>
</dbReference>
<dbReference type="PANTHER" id="PTHR32089:SF112">
    <property type="entry name" value="LYSOZYME-LIKE PROTEIN-RELATED"/>
    <property type="match status" value="1"/>
</dbReference>
<dbReference type="GO" id="GO:0006935">
    <property type="term" value="P:chemotaxis"/>
    <property type="evidence" value="ECO:0007669"/>
    <property type="project" value="InterPro"/>
</dbReference>
<evidence type="ECO:0000256" key="5">
    <source>
        <dbReference type="SAM" id="SignalP"/>
    </source>
</evidence>
<dbReference type="RefSeq" id="WP_154532730.1">
    <property type="nucleotide sequence ID" value="NZ_VULX01000041.1"/>
</dbReference>
<dbReference type="Pfam" id="PF12729">
    <property type="entry name" value="4HB_MCP_1"/>
    <property type="match status" value="1"/>
</dbReference>
<dbReference type="InterPro" id="IPR024478">
    <property type="entry name" value="HlyB_4HB_MCP"/>
</dbReference>
<dbReference type="AlphaFoldDB" id="A0A7X2N0X7"/>
<protein>
    <submittedName>
        <fullName evidence="8">Methyl-accepting chemotaxis protein</fullName>
    </submittedName>
</protein>
<dbReference type="InterPro" id="IPR004090">
    <property type="entry name" value="Chemotax_Me-accpt_rcpt"/>
</dbReference>
<dbReference type="SUPFAM" id="SSF58104">
    <property type="entry name" value="Methyl-accepting chemotaxis protein (MCP) signaling domain"/>
    <property type="match status" value="1"/>
</dbReference>
<dbReference type="CDD" id="cd06225">
    <property type="entry name" value="HAMP"/>
    <property type="match status" value="1"/>
</dbReference>
<dbReference type="PRINTS" id="PR00260">
    <property type="entry name" value="CHEMTRNSDUCR"/>
</dbReference>
<keyword evidence="9" id="KW-1185">Reference proteome</keyword>
<keyword evidence="4" id="KW-1133">Transmembrane helix</keyword>
<dbReference type="PROSITE" id="PS50885">
    <property type="entry name" value="HAMP"/>
    <property type="match status" value="1"/>
</dbReference>
<evidence type="ECO:0000313" key="8">
    <source>
        <dbReference type="EMBL" id="MSR92644.1"/>
    </source>
</evidence>
<sequence>MFKKLKVKVCAVIILLAVIFSVYAVANVNGIRKANVLTKQINEVYMKNLLILNDIDSNYENLQKNLYSHIAANDDKMKEKTAGKIEKKIKEINESIDTLKKQSTDEKYIESFDKYKEVFNKYAELSNKVVALCKEGKQGEAFTVMTKDVEELDDEMDDVWGILFDNSKNNINSVIKTQEGLITGILVVSVISFVVFLIAAVICFRYITKKVINPVNDANHKLNNLIDDINNRQGDLSLRLEVRSDDEVGSLVKAINGFMETLEHVVAKVKNSSLSLKEANKNVASKILEANDSITTTSATMEQLAANMENITLSTNDINSRVHNAYEFTKQINNDTKQGTELAEVIRKNSEEFKAGSAKQKDNISNMVKEINKSLNISLENVKKVELIDELSNEILNITSQTNLLALNASIEAARAGEAGKGFAVVATEISNLAAVSESTTNNIQEISAIINKAVVDLAKDVSDMLNFINGTVLSDYESNVVIGAQYEEDAEKFTEVLQKFVSNSNELNELINDITESISVITKSINESSMGVEDTAKTTTDLVNTVLGIQNDMDISVEVQTDLIDEVNKFRDAKNVDETENTEEEK</sequence>
<comment type="caution">
    <text evidence="8">The sequence shown here is derived from an EMBL/GenBank/DDBJ whole genome shotgun (WGS) entry which is preliminary data.</text>
</comment>
<dbReference type="PROSITE" id="PS50111">
    <property type="entry name" value="CHEMOTAXIS_TRANSDUC_2"/>
    <property type="match status" value="1"/>
</dbReference>
<evidence type="ECO:0000259" key="7">
    <source>
        <dbReference type="PROSITE" id="PS50885"/>
    </source>
</evidence>
<dbReference type="InterPro" id="IPR004089">
    <property type="entry name" value="MCPsignal_dom"/>
</dbReference>
<keyword evidence="1 3" id="KW-0807">Transducer</keyword>
<dbReference type="GO" id="GO:0004888">
    <property type="term" value="F:transmembrane signaling receptor activity"/>
    <property type="evidence" value="ECO:0007669"/>
    <property type="project" value="InterPro"/>
</dbReference>
<name>A0A7X2N0X7_9CLOT</name>
<evidence type="ECO:0000313" key="9">
    <source>
        <dbReference type="Proteomes" id="UP000460287"/>
    </source>
</evidence>
<feature type="signal peptide" evidence="5">
    <location>
        <begin position="1"/>
        <end position="26"/>
    </location>
</feature>
<feature type="domain" description="Methyl-accepting transducer" evidence="6">
    <location>
        <begin position="272"/>
        <end position="544"/>
    </location>
</feature>
<dbReference type="Pfam" id="PF00672">
    <property type="entry name" value="HAMP"/>
    <property type="match status" value="1"/>
</dbReference>
<evidence type="ECO:0000256" key="4">
    <source>
        <dbReference type="SAM" id="Phobius"/>
    </source>
</evidence>
<dbReference type="PANTHER" id="PTHR32089">
    <property type="entry name" value="METHYL-ACCEPTING CHEMOTAXIS PROTEIN MCPB"/>
    <property type="match status" value="1"/>
</dbReference>
<accession>A0A7X2N0X7</accession>
<evidence type="ECO:0000259" key="6">
    <source>
        <dbReference type="PROSITE" id="PS50111"/>
    </source>
</evidence>
<evidence type="ECO:0000256" key="2">
    <source>
        <dbReference type="ARBA" id="ARBA00029447"/>
    </source>
</evidence>